<organism evidence="1 2">
    <name type="scientific">Actinacidiphila acidipaludis</name>
    <dbReference type="NCBI Taxonomy" id="2873382"/>
    <lineage>
        <taxon>Bacteria</taxon>
        <taxon>Bacillati</taxon>
        <taxon>Actinomycetota</taxon>
        <taxon>Actinomycetes</taxon>
        <taxon>Kitasatosporales</taxon>
        <taxon>Streptomycetaceae</taxon>
        <taxon>Actinacidiphila</taxon>
    </lineage>
</organism>
<evidence type="ECO:0000313" key="2">
    <source>
        <dbReference type="Proteomes" id="UP000778578"/>
    </source>
</evidence>
<reference evidence="1 2" key="1">
    <citation type="submission" date="2021-08" db="EMBL/GenBank/DDBJ databases">
        <title>WGS of actinomycetes from Thailand.</title>
        <authorList>
            <person name="Thawai C."/>
        </authorList>
    </citation>
    <scope>NUCLEOTIDE SEQUENCE [LARGE SCALE GENOMIC DNA]</scope>
    <source>
        <strain evidence="1 2">PLK6-54</strain>
    </source>
</reference>
<dbReference type="EMBL" id="JAINZZ010000004">
    <property type="protein sequence ID" value="MBY8877000.1"/>
    <property type="molecule type" value="Genomic_DNA"/>
</dbReference>
<comment type="caution">
    <text evidence="1">The sequence shown here is derived from an EMBL/GenBank/DDBJ whole genome shotgun (WGS) entry which is preliminary data.</text>
</comment>
<dbReference type="RefSeq" id="WP_222961035.1">
    <property type="nucleotide sequence ID" value="NZ_JAINZZ010000004.1"/>
</dbReference>
<proteinExistence type="predicted"/>
<protein>
    <recommendedName>
        <fullName evidence="3">Lipoprotein</fullName>
    </recommendedName>
</protein>
<evidence type="ECO:0000313" key="1">
    <source>
        <dbReference type="EMBL" id="MBY8877000.1"/>
    </source>
</evidence>
<gene>
    <name evidence="1" type="ORF">K7862_05010</name>
</gene>
<dbReference type="Proteomes" id="UP000778578">
    <property type="component" value="Unassembled WGS sequence"/>
</dbReference>
<evidence type="ECO:0008006" key="3">
    <source>
        <dbReference type="Google" id="ProtNLM"/>
    </source>
</evidence>
<dbReference type="PROSITE" id="PS51257">
    <property type="entry name" value="PROKAR_LIPOPROTEIN"/>
    <property type="match status" value="1"/>
</dbReference>
<keyword evidence="2" id="KW-1185">Reference proteome</keyword>
<accession>A0ABS7Q1I0</accession>
<name>A0ABS7Q1I0_9ACTN</name>
<sequence length="250" mass="25558">MTSGRRTLAAALAVTGAGTLLGGCLGLGGDPDAGTNGVGKLPARTIEQRAEAAAAAAHTVHLAGTVVSLGQSYRLDMRLSDDGGAGEVTTKGSTFELLRIGTDLYLKAGTSFWGDGGSDKDSQAAAARLDGKYVKVPSGDPAYQQFSGLTEKKLLLKDLFLLDGTVSVGQHRKVGDTRTIALDGSKGGSMDVSLKGTPYPLRYQRVGNGGTLTLTDWGQDVTLSAPAKDAVVDYGSTVGATPTPAPKSSK</sequence>